<accession>A0AA39HMT6</accession>
<evidence type="ECO:0000256" key="2">
    <source>
        <dbReference type="RuleBase" id="RU000411"/>
    </source>
</evidence>
<evidence type="ECO:0000313" key="5">
    <source>
        <dbReference type="EMBL" id="KAK0408771.1"/>
    </source>
</evidence>
<feature type="chain" id="PRO_5041396763" description="Serpin domain-containing protein" evidence="3">
    <location>
        <begin position="17"/>
        <end position="391"/>
    </location>
</feature>
<reference evidence="5" key="1">
    <citation type="submission" date="2023-06" db="EMBL/GenBank/DDBJ databases">
        <title>Genomic analysis of the entomopathogenic nematode Steinernema hermaphroditum.</title>
        <authorList>
            <person name="Schwarz E.M."/>
            <person name="Heppert J.K."/>
            <person name="Baniya A."/>
            <person name="Schwartz H.T."/>
            <person name="Tan C.-H."/>
            <person name="Antoshechkin I."/>
            <person name="Sternberg P.W."/>
            <person name="Goodrich-Blair H."/>
            <person name="Dillman A.R."/>
        </authorList>
    </citation>
    <scope>NUCLEOTIDE SEQUENCE</scope>
    <source>
        <strain evidence="5">PS9179</strain>
        <tissue evidence="5">Whole animal</tissue>
    </source>
</reference>
<dbReference type="CDD" id="cd00172">
    <property type="entry name" value="serpin"/>
    <property type="match status" value="1"/>
</dbReference>
<evidence type="ECO:0000256" key="3">
    <source>
        <dbReference type="SAM" id="SignalP"/>
    </source>
</evidence>
<gene>
    <name evidence="5" type="ORF">QR680_004148</name>
</gene>
<dbReference type="EMBL" id="JAUCMV010000003">
    <property type="protein sequence ID" value="KAK0408771.1"/>
    <property type="molecule type" value="Genomic_DNA"/>
</dbReference>
<comment type="caution">
    <text evidence="5">The sequence shown here is derived from an EMBL/GenBank/DDBJ whole genome shotgun (WGS) entry which is preliminary data.</text>
</comment>
<dbReference type="InterPro" id="IPR036186">
    <property type="entry name" value="Serpin_sf"/>
</dbReference>
<dbReference type="Gene3D" id="3.30.497.10">
    <property type="entry name" value="Antithrombin, subunit I, domain 2"/>
    <property type="match status" value="1"/>
</dbReference>
<dbReference type="AlphaFoldDB" id="A0AA39HMT6"/>
<keyword evidence="6" id="KW-1185">Reference proteome</keyword>
<evidence type="ECO:0000313" key="6">
    <source>
        <dbReference type="Proteomes" id="UP001175271"/>
    </source>
</evidence>
<feature type="signal peptide" evidence="3">
    <location>
        <begin position="1"/>
        <end position="16"/>
    </location>
</feature>
<dbReference type="InterPro" id="IPR023795">
    <property type="entry name" value="Serpin_CS"/>
</dbReference>
<dbReference type="PANTHER" id="PTHR11461:SF211">
    <property type="entry name" value="GH10112P-RELATED"/>
    <property type="match status" value="1"/>
</dbReference>
<dbReference type="PANTHER" id="PTHR11461">
    <property type="entry name" value="SERINE PROTEASE INHIBITOR, SERPIN"/>
    <property type="match status" value="1"/>
</dbReference>
<dbReference type="SMART" id="SM00093">
    <property type="entry name" value="SERPIN"/>
    <property type="match status" value="1"/>
</dbReference>
<dbReference type="Pfam" id="PF00079">
    <property type="entry name" value="Serpin"/>
    <property type="match status" value="1"/>
</dbReference>
<proteinExistence type="inferred from homology"/>
<dbReference type="InterPro" id="IPR042185">
    <property type="entry name" value="Serpin_sf_2"/>
</dbReference>
<organism evidence="5 6">
    <name type="scientific">Steinernema hermaphroditum</name>
    <dbReference type="NCBI Taxonomy" id="289476"/>
    <lineage>
        <taxon>Eukaryota</taxon>
        <taxon>Metazoa</taxon>
        <taxon>Ecdysozoa</taxon>
        <taxon>Nematoda</taxon>
        <taxon>Chromadorea</taxon>
        <taxon>Rhabditida</taxon>
        <taxon>Tylenchina</taxon>
        <taxon>Panagrolaimomorpha</taxon>
        <taxon>Strongyloidoidea</taxon>
        <taxon>Steinernematidae</taxon>
        <taxon>Steinernema</taxon>
    </lineage>
</organism>
<dbReference type="SUPFAM" id="SSF56574">
    <property type="entry name" value="Serpins"/>
    <property type="match status" value="1"/>
</dbReference>
<keyword evidence="3" id="KW-0732">Signal</keyword>
<evidence type="ECO:0000256" key="1">
    <source>
        <dbReference type="ARBA" id="ARBA00009500"/>
    </source>
</evidence>
<dbReference type="GO" id="GO:0005615">
    <property type="term" value="C:extracellular space"/>
    <property type="evidence" value="ECO:0007669"/>
    <property type="project" value="InterPro"/>
</dbReference>
<dbReference type="InterPro" id="IPR042178">
    <property type="entry name" value="Serpin_sf_1"/>
</dbReference>
<dbReference type="PROSITE" id="PS00284">
    <property type="entry name" value="SERPIN"/>
    <property type="match status" value="1"/>
</dbReference>
<evidence type="ECO:0000259" key="4">
    <source>
        <dbReference type="SMART" id="SM00093"/>
    </source>
</evidence>
<sequence length="391" mass="43770">MKVYILLFLLIGGTSNSPVESNVHSKVNDALFRFSLKFLKEQNKEISVMSPFSLAMAMAMVNDGAKGETSQQVTDVIFNGIPKDEINYWYKTKLSELNRGKSPMALAARVYIEKSEKILKPFLDSMTSNFHSELVKANFRYDSDTEKKNINNFVNESTRGHIPELIPQGAINTDTKLIPVNALYMESKFQTAFEKYLTGPANFTNENGTMKQVTTMNMPFDGIEYKDDPQFKYTELPFEDDGFAFFILVPKERNLTDFISDTLKQKEPIAKSLRSPNPYGCSVDVTVPKFNVSSSPNSTNALKSIGVKTIFQERLADLSGINGRTDLYVKGVDHKATLDLTETGIKASAATAVRVDVFKSGNMCFGKLEANRPFLYGITHKGTPLFVGQYY</sequence>
<dbReference type="Proteomes" id="UP001175271">
    <property type="component" value="Unassembled WGS sequence"/>
</dbReference>
<feature type="domain" description="Serpin" evidence="4">
    <location>
        <begin position="32"/>
        <end position="391"/>
    </location>
</feature>
<name>A0AA39HMT6_9BILA</name>
<dbReference type="InterPro" id="IPR023796">
    <property type="entry name" value="Serpin_dom"/>
</dbReference>
<dbReference type="GO" id="GO:0004867">
    <property type="term" value="F:serine-type endopeptidase inhibitor activity"/>
    <property type="evidence" value="ECO:0007669"/>
    <property type="project" value="InterPro"/>
</dbReference>
<dbReference type="Gene3D" id="2.30.39.10">
    <property type="entry name" value="Alpha-1-antitrypsin, domain 1"/>
    <property type="match status" value="1"/>
</dbReference>
<dbReference type="InterPro" id="IPR000215">
    <property type="entry name" value="Serpin_fam"/>
</dbReference>
<protein>
    <recommendedName>
        <fullName evidence="4">Serpin domain-containing protein</fullName>
    </recommendedName>
</protein>
<comment type="similarity">
    <text evidence="1 2">Belongs to the serpin family.</text>
</comment>